<dbReference type="EC" id="3.1.3.25" evidence="1"/>
<dbReference type="AlphaFoldDB" id="A0A3B0ZC76"/>
<dbReference type="PANTHER" id="PTHR20854:SF4">
    <property type="entry name" value="INOSITOL-1-MONOPHOSPHATASE-RELATED"/>
    <property type="match status" value="1"/>
</dbReference>
<reference evidence="1" key="1">
    <citation type="submission" date="2018-06" db="EMBL/GenBank/DDBJ databases">
        <authorList>
            <person name="Zhirakovskaya E."/>
        </authorList>
    </citation>
    <scope>NUCLEOTIDE SEQUENCE</scope>
</reference>
<name>A0A3B0ZC76_9ZZZZ</name>
<proteinExistence type="predicted"/>
<keyword evidence="1" id="KW-0378">Hydrolase</keyword>
<organism evidence="1">
    <name type="scientific">hydrothermal vent metagenome</name>
    <dbReference type="NCBI Taxonomy" id="652676"/>
    <lineage>
        <taxon>unclassified sequences</taxon>
        <taxon>metagenomes</taxon>
        <taxon>ecological metagenomes</taxon>
    </lineage>
</organism>
<dbReference type="GO" id="GO:0008934">
    <property type="term" value="F:inositol monophosphate 1-phosphatase activity"/>
    <property type="evidence" value="ECO:0007669"/>
    <property type="project" value="TreeGrafter"/>
</dbReference>
<accession>A0A3B0ZC76</accession>
<dbReference type="Gene3D" id="3.30.540.10">
    <property type="entry name" value="Fructose-1,6-Bisphosphatase, subunit A, domain 1"/>
    <property type="match status" value="1"/>
</dbReference>
<dbReference type="SUPFAM" id="SSF56655">
    <property type="entry name" value="Carbohydrate phosphatase"/>
    <property type="match status" value="1"/>
</dbReference>
<dbReference type="Gene3D" id="3.40.190.80">
    <property type="match status" value="1"/>
</dbReference>
<dbReference type="GO" id="GO:0007165">
    <property type="term" value="P:signal transduction"/>
    <property type="evidence" value="ECO:0007669"/>
    <property type="project" value="TreeGrafter"/>
</dbReference>
<evidence type="ECO:0000313" key="1">
    <source>
        <dbReference type="EMBL" id="VAW86580.1"/>
    </source>
</evidence>
<dbReference type="InterPro" id="IPR000760">
    <property type="entry name" value="Inositol_monophosphatase-like"/>
</dbReference>
<dbReference type="Pfam" id="PF00459">
    <property type="entry name" value="Inositol_P"/>
    <property type="match status" value="1"/>
</dbReference>
<dbReference type="PANTHER" id="PTHR20854">
    <property type="entry name" value="INOSITOL MONOPHOSPHATASE"/>
    <property type="match status" value="1"/>
</dbReference>
<dbReference type="PRINTS" id="PR00377">
    <property type="entry name" value="IMPHPHTASES"/>
</dbReference>
<dbReference type="EMBL" id="UOFQ01000045">
    <property type="protein sequence ID" value="VAW86580.1"/>
    <property type="molecule type" value="Genomic_DNA"/>
</dbReference>
<gene>
    <name evidence="1" type="ORF">MNBD_GAMMA17-224</name>
</gene>
<sequence>MLLPDLNAVVEIVINAAKQELNPRFTHSEREYKSDGSIVTEADRAVQLVVEEALKQQWPEILFVGEEMNEAEQIALLSTKDQAVWCLDPVDGTSNFAAGIPFCAVSLSLLKDGDVLMGVVYDPMRDECFTAIKGKGSWLNGELLGKHMPEPPLAKGIGMIDLKRLPRALAIRIIDEKPFSSQRNIGAVALEWCWMAAGRSHVYLHGKQRIWDYGAASLVLHEAGGHSMTLDGDAVLSVSLGPRSAVAALNKALFDEWVAWLGIVRK</sequence>
<dbReference type="CDD" id="cd01637">
    <property type="entry name" value="IMPase_like"/>
    <property type="match status" value="1"/>
</dbReference>
<protein>
    <submittedName>
        <fullName evidence="1">Inositol-1-monophosphatase</fullName>
        <ecNumber evidence="1">3.1.3.25</ecNumber>
    </submittedName>
</protein>
<dbReference type="GO" id="GO:0006020">
    <property type="term" value="P:inositol metabolic process"/>
    <property type="evidence" value="ECO:0007669"/>
    <property type="project" value="TreeGrafter"/>
</dbReference>